<dbReference type="OrthoDB" id="3737830at2759"/>
<evidence type="ECO:0000256" key="1">
    <source>
        <dbReference type="SAM" id="Coils"/>
    </source>
</evidence>
<protein>
    <submittedName>
        <fullName evidence="4">Uncharacterized protein LOC109479403 isoform X1</fullName>
    </submittedName>
</protein>
<dbReference type="RefSeq" id="XP_019636924.1">
    <property type="nucleotide sequence ID" value="XM_019781365.1"/>
</dbReference>
<proteinExistence type="predicted"/>
<keyword evidence="1" id="KW-0175">Coiled coil</keyword>
<organism evidence="3 4">
    <name type="scientific">Branchiostoma belcheri</name>
    <name type="common">Amphioxus</name>
    <dbReference type="NCBI Taxonomy" id="7741"/>
    <lineage>
        <taxon>Eukaryota</taxon>
        <taxon>Metazoa</taxon>
        <taxon>Chordata</taxon>
        <taxon>Cephalochordata</taxon>
        <taxon>Leptocardii</taxon>
        <taxon>Amphioxiformes</taxon>
        <taxon>Branchiostomatidae</taxon>
        <taxon>Branchiostoma</taxon>
    </lineage>
</organism>
<accession>A0A6P4ZS57</accession>
<keyword evidence="2" id="KW-0732">Signal</keyword>
<sequence>MLNYPMYKLWPVWFYRPSNNPRNGKMVTMGFKLAMFLGLTGLLMVAQADDSNCCLPRKICRGEMFLRKCSYWCEDGTKTTEDDPHCGVGPCDADGCNCEGGCRESLFRSVDDPEEARSVLESLETRTLLELLRRKQEKAKALRDLEEEAQEMLKNLEKVDNGYIDSGELAKE</sequence>
<reference evidence="4" key="1">
    <citation type="submission" date="2025-08" db="UniProtKB">
        <authorList>
            <consortium name="RefSeq"/>
        </authorList>
    </citation>
    <scope>IDENTIFICATION</scope>
    <source>
        <tissue evidence="4">Gonad</tissue>
    </source>
</reference>
<dbReference type="AlphaFoldDB" id="A0A6P4ZS57"/>
<feature type="signal peptide" evidence="2">
    <location>
        <begin position="1"/>
        <end position="48"/>
    </location>
</feature>
<dbReference type="Gene3D" id="3.30.70.2800">
    <property type="match status" value="1"/>
</dbReference>
<dbReference type="KEGG" id="bbel:109479403"/>
<name>A0A6P4ZS57_BRABE</name>
<keyword evidence="3" id="KW-1185">Reference proteome</keyword>
<evidence type="ECO:0000313" key="3">
    <source>
        <dbReference type="Proteomes" id="UP000515135"/>
    </source>
</evidence>
<feature type="coiled-coil region" evidence="1">
    <location>
        <begin position="128"/>
        <end position="162"/>
    </location>
</feature>
<evidence type="ECO:0000313" key="4">
    <source>
        <dbReference type="RefSeq" id="XP_019636924.1"/>
    </source>
</evidence>
<evidence type="ECO:0000256" key="2">
    <source>
        <dbReference type="SAM" id="SignalP"/>
    </source>
</evidence>
<gene>
    <name evidence="4" type="primary">LOC109479403</name>
</gene>
<dbReference type="Proteomes" id="UP000515135">
    <property type="component" value="Unplaced"/>
</dbReference>
<feature type="chain" id="PRO_5027924270" evidence="2">
    <location>
        <begin position="49"/>
        <end position="172"/>
    </location>
</feature>
<dbReference type="GeneID" id="109479403"/>